<organism evidence="3 5">
    <name type="scientific">Leyella lascolaii</name>
    <dbReference type="NCBI Taxonomy" id="1776379"/>
    <lineage>
        <taxon>Bacteria</taxon>
        <taxon>Pseudomonadati</taxon>
        <taxon>Bacteroidota</taxon>
        <taxon>Bacteroidia</taxon>
        <taxon>Bacteroidales</taxon>
        <taxon>Prevotellaceae</taxon>
        <taxon>Leyella</taxon>
    </lineage>
</organism>
<evidence type="ECO:0000259" key="1">
    <source>
        <dbReference type="Pfam" id="PF00535"/>
    </source>
</evidence>
<dbReference type="InterPro" id="IPR001173">
    <property type="entry name" value="Glyco_trans_2-like"/>
</dbReference>
<dbReference type="GO" id="GO:0016758">
    <property type="term" value="F:hexosyltransferase activity"/>
    <property type="evidence" value="ECO:0007669"/>
    <property type="project" value="UniProtKB-ARBA"/>
</dbReference>
<comment type="caution">
    <text evidence="3">The sequence shown here is derived from an EMBL/GenBank/DDBJ whole genome shotgun (WGS) entry which is preliminary data.</text>
</comment>
<sequence>MNVNEEKDTRPIMVSIRCITYNQEKYIRDALEGFVMQKTNFRFEAIVHDDASTDGTAAIIREYAEKYPDIIKPIYETENQYSKHDGSLTKIMNEACKGKYIALCEGDDYWIEPYKLQKQVDFLENNPLFTMVWHDAYVETDGIIIKQYNRYDKDCESPINDIIFNGGLFIPTASILVKKDMIVNFPDISVLYDYTIQMYSAYMGKVYYMKDPMCVYRYNSVGSWTSRTINSDRQKQIKRYEGEKDILNSYNNFFNYKYSEAFERRMATELFNMACSLNLSEDSKYYLSLRDKYNIKTNLAVRLRINGYKRLSKVIYCLLKIKHIIYTRLNKNNIYLCCFQL</sequence>
<evidence type="ECO:0000313" key="2">
    <source>
        <dbReference type="EMBL" id="MDN0023306.1"/>
    </source>
</evidence>
<keyword evidence="3" id="KW-0328">Glycosyltransferase</keyword>
<dbReference type="Gene3D" id="3.90.550.10">
    <property type="entry name" value="Spore Coat Polysaccharide Biosynthesis Protein SpsA, Chain A"/>
    <property type="match status" value="1"/>
</dbReference>
<evidence type="ECO:0000313" key="4">
    <source>
        <dbReference type="Proteomes" id="UP001167831"/>
    </source>
</evidence>
<dbReference type="EC" id="2.4.-.-" evidence="3"/>
<reference evidence="3" key="1">
    <citation type="submission" date="2023-06" db="EMBL/GenBank/DDBJ databases">
        <authorList>
            <person name="Zeman M."/>
            <person name="Kubasova T."/>
            <person name="Jahodarova E."/>
            <person name="Nykrynova M."/>
            <person name="Rychlik I."/>
        </authorList>
    </citation>
    <scope>NUCLEOTIDE SEQUENCE</scope>
    <source>
        <strain evidence="3">ET15</strain>
        <strain evidence="2">ET37</strain>
    </source>
</reference>
<feature type="domain" description="Glycosyltransferase 2-like" evidence="1">
    <location>
        <begin position="19"/>
        <end position="151"/>
    </location>
</feature>
<gene>
    <name evidence="2" type="ORF">QVN81_09775</name>
    <name evidence="3" type="ORF">QVN84_10520</name>
</gene>
<dbReference type="Pfam" id="PF00535">
    <property type="entry name" value="Glycos_transf_2"/>
    <property type="match status" value="1"/>
</dbReference>
<protein>
    <submittedName>
        <fullName evidence="3">Glycosyltransferase</fullName>
        <ecNumber evidence="3">2.4.-.-</ecNumber>
    </submittedName>
</protein>
<dbReference type="Proteomes" id="UP001167831">
    <property type="component" value="Unassembled WGS sequence"/>
</dbReference>
<proteinExistence type="predicted"/>
<keyword evidence="3" id="KW-0808">Transferase</keyword>
<dbReference type="EMBL" id="JAUEIF010000010">
    <property type="protein sequence ID" value="MDN0025947.1"/>
    <property type="molecule type" value="Genomic_DNA"/>
</dbReference>
<accession>A0AAW7JX71</accession>
<dbReference type="PANTHER" id="PTHR22916:SF3">
    <property type="entry name" value="UDP-GLCNAC:BETAGAL BETA-1,3-N-ACETYLGLUCOSAMINYLTRANSFERASE-LIKE PROTEIN 1"/>
    <property type="match status" value="1"/>
</dbReference>
<dbReference type="RefSeq" id="WP_289825715.1">
    <property type="nucleotide sequence ID" value="NZ_JAUEIE010000010.1"/>
</dbReference>
<evidence type="ECO:0000313" key="5">
    <source>
        <dbReference type="Proteomes" id="UP001168478"/>
    </source>
</evidence>
<keyword evidence="4" id="KW-1185">Reference proteome</keyword>
<dbReference type="Proteomes" id="UP001168478">
    <property type="component" value="Unassembled WGS sequence"/>
</dbReference>
<dbReference type="InterPro" id="IPR029044">
    <property type="entry name" value="Nucleotide-diphossugar_trans"/>
</dbReference>
<dbReference type="SUPFAM" id="SSF53448">
    <property type="entry name" value="Nucleotide-diphospho-sugar transferases"/>
    <property type="match status" value="1"/>
</dbReference>
<dbReference type="AlphaFoldDB" id="A0AAW7JX71"/>
<dbReference type="EMBL" id="JAUEIE010000010">
    <property type="protein sequence ID" value="MDN0023306.1"/>
    <property type="molecule type" value="Genomic_DNA"/>
</dbReference>
<dbReference type="PANTHER" id="PTHR22916">
    <property type="entry name" value="GLYCOSYLTRANSFERASE"/>
    <property type="match status" value="1"/>
</dbReference>
<name>A0AAW7JX71_9BACT</name>
<reference evidence="3" key="2">
    <citation type="submission" date="2023-08" db="EMBL/GenBank/DDBJ databases">
        <title>Identification and characterization of horizontal gene transfer across gut microbiota members of farm animals based on homology search.</title>
        <authorList>
            <person name="Schwarzerova J."/>
            <person name="Nykrynova M."/>
            <person name="Jureckova K."/>
            <person name="Cejkova D."/>
            <person name="Rychlik I."/>
        </authorList>
    </citation>
    <scope>NUCLEOTIDE SEQUENCE</scope>
    <source>
        <strain evidence="3">ET15</strain>
        <strain evidence="2">ET37</strain>
    </source>
</reference>
<evidence type="ECO:0000313" key="3">
    <source>
        <dbReference type="EMBL" id="MDN0025947.1"/>
    </source>
</evidence>